<evidence type="ECO:0000313" key="7">
    <source>
        <dbReference type="Proteomes" id="UP000615455"/>
    </source>
</evidence>
<dbReference type="Proteomes" id="UP000615455">
    <property type="component" value="Unassembled WGS sequence"/>
</dbReference>
<dbReference type="InterPro" id="IPR006059">
    <property type="entry name" value="SBP"/>
</dbReference>
<evidence type="ECO:0000256" key="1">
    <source>
        <dbReference type="ARBA" id="ARBA00022475"/>
    </source>
</evidence>
<sequence>MTKRKQFVHVILTWITCLTVSGCSYQENGNLSASSPNAKAPAIRIVANSLGLNFPEGMDANNNPYLAYIEKNTGVEVSVTLPPLNGYDEKLNVIMTSGDPPDLLNTSSPSWFVNFVNQKALTPLNSYIERYGPNLKAKIPKEAWDHVTVNGNIYAIPSLNEVKGTEIMYVRKDWLDKLGLEPPRTIEEYTAVMKAFAERDPDGNGQKDTFGLSILERLGRTSPFLGAFGVQKNAWYEREGKLVYAGILPEMKEALAYLRSLYEQNILDPEFPLNKIDVLNEKVALGKVGLFSAAWSDTRASIAENRKNDPQAVWIPLDFPIGPSGNRGVYSTSNVRSYNVVPVKSQNAESVVKFLDFIAGPGQKTLKLGFENKVWKQVNGKLTIQFDEHIKQAYRGIYGALADTVDPAMTRDRLEGLGEQYRLYDNLQRIESHLQLNRFNGPPTPAMGKHQVKLSKLQEETFTRIIAGMSPLDEFDAFVKRWKEAGGDEISGEVNEWWRASGK</sequence>
<evidence type="ECO:0000256" key="2">
    <source>
        <dbReference type="ARBA" id="ARBA00022729"/>
    </source>
</evidence>
<dbReference type="SUPFAM" id="SSF53850">
    <property type="entry name" value="Periplasmic binding protein-like II"/>
    <property type="match status" value="1"/>
</dbReference>
<proteinExistence type="predicted"/>
<keyword evidence="3" id="KW-0472">Membrane</keyword>
<dbReference type="PANTHER" id="PTHR43649:SF33">
    <property type="entry name" value="POLYGALACTURONAN_RHAMNOGALACTURONAN-BINDING PROTEIN YTCQ"/>
    <property type="match status" value="1"/>
</dbReference>
<dbReference type="EMBL" id="BMHE01000003">
    <property type="protein sequence ID" value="GGI45179.1"/>
    <property type="molecule type" value="Genomic_DNA"/>
</dbReference>
<keyword evidence="7" id="KW-1185">Reference proteome</keyword>
<evidence type="ECO:0000313" key="6">
    <source>
        <dbReference type="EMBL" id="GGI45179.1"/>
    </source>
</evidence>
<name>A0ABQ2BQF6_9BACL</name>
<evidence type="ECO:0000256" key="4">
    <source>
        <dbReference type="ARBA" id="ARBA00023139"/>
    </source>
</evidence>
<evidence type="ECO:0000256" key="3">
    <source>
        <dbReference type="ARBA" id="ARBA00023136"/>
    </source>
</evidence>
<accession>A0ABQ2BQF6</accession>
<comment type="caution">
    <text evidence="6">The sequence shown here is derived from an EMBL/GenBank/DDBJ whole genome shotgun (WGS) entry which is preliminary data.</text>
</comment>
<evidence type="ECO:0000256" key="5">
    <source>
        <dbReference type="ARBA" id="ARBA00023288"/>
    </source>
</evidence>
<gene>
    <name evidence="6" type="primary">lipO</name>
    <name evidence="6" type="ORF">GCM10008018_10800</name>
</gene>
<keyword evidence="2" id="KW-0732">Signal</keyword>
<dbReference type="RefSeq" id="WP_189008618.1">
    <property type="nucleotide sequence ID" value="NZ_BMHE01000003.1"/>
</dbReference>
<reference evidence="7" key="1">
    <citation type="journal article" date="2019" name="Int. J. Syst. Evol. Microbiol.">
        <title>The Global Catalogue of Microorganisms (GCM) 10K type strain sequencing project: providing services to taxonomists for standard genome sequencing and annotation.</title>
        <authorList>
            <consortium name="The Broad Institute Genomics Platform"/>
            <consortium name="The Broad Institute Genome Sequencing Center for Infectious Disease"/>
            <person name="Wu L."/>
            <person name="Ma J."/>
        </authorList>
    </citation>
    <scope>NUCLEOTIDE SEQUENCE [LARGE SCALE GENOMIC DNA]</scope>
    <source>
        <strain evidence="7">CGMCC 1.15043</strain>
    </source>
</reference>
<dbReference type="Gene3D" id="3.40.190.10">
    <property type="entry name" value="Periplasmic binding protein-like II"/>
    <property type="match status" value="2"/>
</dbReference>
<dbReference type="InterPro" id="IPR050490">
    <property type="entry name" value="Bact_solute-bd_prot1"/>
</dbReference>
<dbReference type="CDD" id="cd13580">
    <property type="entry name" value="PBP2_AlgQ_like_1"/>
    <property type="match status" value="1"/>
</dbReference>
<organism evidence="6 7">
    <name type="scientific">Paenibacillus marchantiophytorum</name>
    <dbReference type="NCBI Taxonomy" id="1619310"/>
    <lineage>
        <taxon>Bacteria</taxon>
        <taxon>Bacillati</taxon>
        <taxon>Bacillota</taxon>
        <taxon>Bacilli</taxon>
        <taxon>Bacillales</taxon>
        <taxon>Paenibacillaceae</taxon>
        <taxon>Paenibacillus</taxon>
    </lineage>
</organism>
<dbReference type="PANTHER" id="PTHR43649">
    <property type="entry name" value="ARABINOSE-BINDING PROTEIN-RELATED"/>
    <property type="match status" value="1"/>
</dbReference>
<protein>
    <submittedName>
        <fullName evidence="6">Lipoprotein LipO</fullName>
    </submittedName>
</protein>
<keyword evidence="5 6" id="KW-0449">Lipoprotein</keyword>
<keyword evidence="1" id="KW-1003">Cell membrane</keyword>
<keyword evidence="4" id="KW-0564">Palmitate</keyword>
<dbReference type="PROSITE" id="PS51257">
    <property type="entry name" value="PROKAR_LIPOPROTEIN"/>
    <property type="match status" value="1"/>
</dbReference>
<dbReference type="Pfam" id="PF01547">
    <property type="entry name" value="SBP_bac_1"/>
    <property type="match status" value="1"/>
</dbReference>